<evidence type="ECO:0000256" key="2">
    <source>
        <dbReference type="ARBA" id="ARBA00022692"/>
    </source>
</evidence>
<dbReference type="RefSeq" id="WP_131167013.1">
    <property type="nucleotide sequence ID" value="NZ_SDMQ01000002.1"/>
</dbReference>
<gene>
    <name evidence="7" type="ORF">ET989_02630</name>
</gene>
<feature type="transmembrane region" description="Helical" evidence="5">
    <location>
        <begin position="178"/>
        <end position="199"/>
    </location>
</feature>
<keyword evidence="3 5" id="KW-1133">Transmembrane helix</keyword>
<dbReference type="PANTHER" id="PTHR43229:SF2">
    <property type="entry name" value="NODULATION PROTEIN J"/>
    <property type="match status" value="1"/>
</dbReference>
<keyword evidence="2 5" id="KW-0812">Transmembrane</keyword>
<dbReference type="OrthoDB" id="160207at2"/>
<feature type="transmembrane region" description="Helical" evidence="5">
    <location>
        <begin position="142"/>
        <end position="166"/>
    </location>
</feature>
<dbReference type="GO" id="GO:0016020">
    <property type="term" value="C:membrane"/>
    <property type="evidence" value="ECO:0007669"/>
    <property type="project" value="UniProtKB-SubCell"/>
</dbReference>
<dbReference type="EMBL" id="SDMQ01000002">
    <property type="protein sequence ID" value="TBT87227.1"/>
    <property type="molecule type" value="Genomic_DNA"/>
</dbReference>
<evidence type="ECO:0000256" key="1">
    <source>
        <dbReference type="ARBA" id="ARBA00004141"/>
    </source>
</evidence>
<evidence type="ECO:0000313" key="7">
    <source>
        <dbReference type="EMBL" id="TBT87227.1"/>
    </source>
</evidence>
<evidence type="ECO:0000256" key="5">
    <source>
        <dbReference type="SAM" id="Phobius"/>
    </source>
</evidence>
<dbReference type="GO" id="GO:0140359">
    <property type="term" value="F:ABC-type transporter activity"/>
    <property type="evidence" value="ECO:0007669"/>
    <property type="project" value="InterPro"/>
</dbReference>
<evidence type="ECO:0000313" key="8">
    <source>
        <dbReference type="Proteomes" id="UP000292373"/>
    </source>
</evidence>
<proteinExistence type="predicted"/>
<evidence type="ECO:0000259" key="6">
    <source>
        <dbReference type="Pfam" id="PF12698"/>
    </source>
</evidence>
<evidence type="ECO:0000256" key="4">
    <source>
        <dbReference type="ARBA" id="ARBA00023136"/>
    </source>
</evidence>
<reference evidence="7 8" key="1">
    <citation type="submission" date="2019-01" db="EMBL/GenBank/DDBJ databases">
        <title>Lactibacter flavus gen. nov., sp. nov., a novel bacterium of the family Propionibacteriaceae isolated from raw milk and dairy products.</title>
        <authorList>
            <person name="Huptas C."/>
            <person name="Wenning M."/>
            <person name="Breitenwieser F."/>
            <person name="Doll E."/>
            <person name="Von Neubeck M."/>
            <person name="Busse H.-J."/>
            <person name="Scherer S."/>
        </authorList>
    </citation>
    <scope>NUCLEOTIDE SEQUENCE [LARGE SCALE GENOMIC DNA]</scope>
    <source>
        <strain evidence="7 8">KCTC 33808</strain>
    </source>
</reference>
<feature type="transmembrane region" description="Helical" evidence="5">
    <location>
        <begin position="67"/>
        <end position="88"/>
    </location>
</feature>
<feature type="domain" description="ABC-2 type transporter transmembrane" evidence="6">
    <location>
        <begin position="69"/>
        <end position="246"/>
    </location>
</feature>
<dbReference type="InterPro" id="IPR051784">
    <property type="entry name" value="Nod_factor_ABC_transporter"/>
</dbReference>
<keyword evidence="4 5" id="KW-0472">Membrane</keyword>
<evidence type="ECO:0000256" key="3">
    <source>
        <dbReference type="ARBA" id="ARBA00022989"/>
    </source>
</evidence>
<dbReference type="PANTHER" id="PTHR43229">
    <property type="entry name" value="NODULATION PROTEIN J"/>
    <property type="match status" value="1"/>
</dbReference>
<accession>A0A4V2JSP1</accession>
<organism evidence="7 8">
    <name type="scientific">Propioniciclava sinopodophylli</name>
    <dbReference type="NCBI Taxonomy" id="1837344"/>
    <lineage>
        <taxon>Bacteria</taxon>
        <taxon>Bacillati</taxon>
        <taxon>Actinomycetota</taxon>
        <taxon>Actinomycetes</taxon>
        <taxon>Propionibacteriales</taxon>
        <taxon>Propionibacteriaceae</taxon>
        <taxon>Propioniciclava</taxon>
    </lineage>
</organism>
<sequence>MTALDLSPAPASAPRARRIVGHARTEASLLLRNGEQLLLALVIPIGLLVAGVLVGERVGLDPALLPASVLALALWSTSFTSLAINTAFERRYGVLERLVATPLTRGDLIAGKALATAGIAALQVLIIAAVAFALGWRPVLHLPSAVIAVVASLLALVAFAGFALALAGRLRAEATLAVANLVYLVVAAGGALVLPVAAYPDWAQWPLRLTPFGALGETLRLASVGAADPLPLLILAAWAALALLVARKAFRWTS</sequence>
<dbReference type="Proteomes" id="UP000292373">
    <property type="component" value="Unassembled WGS sequence"/>
</dbReference>
<feature type="transmembrane region" description="Helical" evidence="5">
    <location>
        <begin position="109"/>
        <end position="136"/>
    </location>
</feature>
<comment type="subcellular location">
    <subcellularLocation>
        <location evidence="1">Membrane</location>
        <topology evidence="1">Multi-pass membrane protein</topology>
    </subcellularLocation>
</comment>
<name>A0A4V2JSP1_9ACTN</name>
<keyword evidence="8" id="KW-1185">Reference proteome</keyword>
<dbReference type="InterPro" id="IPR013525">
    <property type="entry name" value="ABC2_TM"/>
</dbReference>
<feature type="transmembrane region" description="Helical" evidence="5">
    <location>
        <begin position="219"/>
        <end position="246"/>
    </location>
</feature>
<comment type="caution">
    <text evidence="7">The sequence shown here is derived from an EMBL/GenBank/DDBJ whole genome shotgun (WGS) entry which is preliminary data.</text>
</comment>
<protein>
    <submittedName>
        <fullName evidence="7">ABC transporter permease</fullName>
    </submittedName>
</protein>
<dbReference type="AlphaFoldDB" id="A0A4V2JSP1"/>
<dbReference type="Pfam" id="PF12698">
    <property type="entry name" value="ABC2_membrane_3"/>
    <property type="match status" value="1"/>
</dbReference>
<feature type="transmembrane region" description="Helical" evidence="5">
    <location>
        <begin position="37"/>
        <end position="55"/>
    </location>
</feature>